<organism evidence="14 15">
    <name type="scientific">Cytobacillus stercorigallinarum</name>
    <dbReference type="NCBI Taxonomy" id="2762240"/>
    <lineage>
        <taxon>Bacteria</taxon>
        <taxon>Bacillati</taxon>
        <taxon>Bacillota</taxon>
        <taxon>Bacilli</taxon>
        <taxon>Bacillales</taxon>
        <taxon>Bacillaceae</taxon>
        <taxon>Cytobacillus</taxon>
    </lineage>
</organism>
<keyword evidence="15" id="KW-1185">Reference proteome</keyword>
<keyword evidence="8 10" id="KW-0233">DNA recombination</keyword>
<dbReference type="InterPro" id="IPR004107">
    <property type="entry name" value="Integrase_SAM-like_N"/>
</dbReference>
<dbReference type="InterPro" id="IPR050090">
    <property type="entry name" value="Tyrosine_recombinase_XerCD"/>
</dbReference>
<gene>
    <name evidence="10 14" type="primary">xerC</name>
    <name evidence="14" type="ORF">H9655_06810</name>
</gene>
<dbReference type="InterPro" id="IPR013762">
    <property type="entry name" value="Integrase-like_cat_sf"/>
</dbReference>
<dbReference type="PROSITE" id="PS51898">
    <property type="entry name" value="TYR_RECOMBINASE"/>
    <property type="match status" value="1"/>
</dbReference>
<comment type="caution">
    <text evidence="14">The sequence shown here is derived from an EMBL/GenBank/DDBJ whole genome shotgun (WGS) entry which is preliminary data.</text>
</comment>
<dbReference type="NCBIfam" id="TIGR02224">
    <property type="entry name" value="recomb_XerC"/>
    <property type="match status" value="1"/>
</dbReference>
<dbReference type="PANTHER" id="PTHR30349">
    <property type="entry name" value="PHAGE INTEGRASE-RELATED"/>
    <property type="match status" value="1"/>
</dbReference>
<accession>A0ABR8QMS5</accession>
<keyword evidence="7 10" id="KW-0238">DNA-binding</keyword>
<dbReference type="InterPro" id="IPR044068">
    <property type="entry name" value="CB"/>
</dbReference>
<dbReference type="CDD" id="cd00798">
    <property type="entry name" value="INT_XerDC_C"/>
    <property type="match status" value="1"/>
</dbReference>
<keyword evidence="9 10" id="KW-0131">Cell cycle</keyword>
<dbReference type="HAMAP" id="MF_01808">
    <property type="entry name" value="Recomb_XerC_XerD"/>
    <property type="match status" value="1"/>
</dbReference>
<comment type="subunit">
    <text evidence="10">Forms a cyclic heterotetrameric complex composed of two molecules of XerC and two molecules of XerD.</text>
</comment>
<keyword evidence="4 10" id="KW-0132">Cell division</keyword>
<evidence type="ECO:0000256" key="11">
    <source>
        <dbReference type="NCBIfam" id="TIGR02224"/>
    </source>
</evidence>
<protein>
    <recommendedName>
        <fullName evidence="10 11">Tyrosine recombinase XerC</fullName>
    </recommendedName>
</protein>
<evidence type="ECO:0000256" key="4">
    <source>
        <dbReference type="ARBA" id="ARBA00022618"/>
    </source>
</evidence>
<comment type="function">
    <text evidence="10">Site-specific tyrosine recombinase, which acts by catalyzing the cutting and rejoining of the recombining DNA molecules. The XerC-XerD complex is essential to convert dimers of the bacterial chromosome into monomers to permit their segregation at cell division. It also contributes to the segregational stability of plasmids.</text>
</comment>
<comment type="subcellular location">
    <subcellularLocation>
        <location evidence="1 10">Cytoplasm</location>
    </subcellularLocation>
</comment>
<dbReference type="Pfam" id="PF00589">
    <property type="entry name" value="Phage_integrase"/>
    <property type="match status" value="1"/>
</dbReference>
<feature type="active site" description="O-(3'-phospho-DNA)-tyrosine intermediate" evidence="10">
    <location>
        <position position="279"/>
    </location>
</feature>
<dbReference type="PROSITE" id="PS51900">
    <property type="entry name" value="CB"/>
    <property type="match status" value="1"/>
</dbReference>
<name>A0ABR8QMS5_9BACI</name>
<evidence type="ECO:0000256" key="2">
    <source>
        <dbReference type="ARBA" id="ARBA00006657"/>
    </source>
</evidence>
<keyword evidence="6 10" id="KW-0229">DNA integration</keyword>
<proteinExistence type="inferred from homology"/>
<evidence type="ECO:0000256" key="1">
    <source>
        <dbReference type="ARBA" id="ARBA00004496"/>
    </source>
</evidence>
<evidence type="ECO:0000256" key="6">
    <source>
        <dbReference type="ARBA" id="ARBA00022908"/>
    </source>
</evidence>
<keyword evidence="5 10" id="KW-0159">Chromosome partition</keyword>
<feature type="active site" evidence="10">
    <location>
        <position position="270"/>
    </location>
</feature>
<evidence type="ECO:0000256" key="7">
    <source>
        <dbReference type="ARBA" id="ARBA00023125"/>
    </source>
</evidence>
<evidence type="ECO:0000313" key="14">
    <source>
        <dbReference type="EMBL" id="MBD7936734.1"/>
    </source>
</evidence>
<evidence type="ECO:0000256" key="9">
    <source>
        <dbReference type="ARBA" id="ARBA00023306"/>
    </source>
</evidence>
<keyword evidence="3 10" id="KW-0963">Cytoplasm</keyword>
<dbReference type="NCBIfam" id="NF001399">
    <property type="entry name" value="PRK00283.1"/>
    <property type="match status" value="1"/>
</dbReference>
<dbReference type="Pfam" id="PF02899">
    <property type="entry name" value="Phage_int_SAM_1"/>
    <property type="match status" value="1"/>
</dbReference>
<feature type="active site" evidence="10">
    <location>
        <position position="247"/>
    </location>
</feature>
<evidence type="ECO:0000256" key="3">
    <source>
        <dbReference type="ARBA" id="ARBA00022490"/>
    </source>
</evidence>
<feature type="active site" evidence="10">
    <location>
        <position position="174"/>
    </location>
</feature>
<feature type="active site" evidence="10">
    <location>
        <position position="244"/>
    </location>
</feature>
<dbReference type="InterPro" id="IPR011010">
    <property type="entry name" value="DNA_brk_join_enz"/>
</dbReference>
<dbReference type="RefSeq" id="WP_191812252.1">
    <property type="nucleotide sequence ID" value="NZ_JACSQT010000002.1"/>
</dbReference>
<dbReference type="Gene3D" id="1.10.150.130">
    <property type="match status" value="1"/>
</dbReference>
<dbReference type="InterPro" id="IPR010998">
    <property type="entry name" value="Integrase_recombinase_N"/>
</dbReference>
<reference evidence="14 15" key="1">
    <citation type="submission" date="2020-08" db="EMBL/GenBank/DDBJ databases">
        <title>A Genomic Blueprint of the Chicken Gut Microbiome.</title>
        <authorList>
            <person name="Gilroy R."/>
            <person name="Ravi A."/>
            <person name="Getino M."/>
            <person name="Pursley I."/>
            <person name="Horton D.L."/>
            <person name="Alikhan N.-F."/>
            <person name="Baker D."/>
            <person name="Gharbi K."/>
            <person name="Hall N."/>
            <person name="Watson M."/>
            <person name="Adriaenssens E.M."/>
            <person name="Foster-Nyarko E."/>
            <person name="Jarju S."/>
            <person name="Secka A."/>
            <person name="Antonio M."/>
            <person name="Oren A."/>
            <person name="Chaudhuri R."/>
            <person name="La Ragione R.M."/>
            <person name="Hildebrand F."/>
            <person name="Pallen M.J."/>
        </authorList>
    </citation>
    <scope>NUCLEOTIDE SEQUENCE [LARGE SCALE GENOMIC DNA]</scope>
    <source>
        <strain evidence="14 15">Sa5YUA1</strain>
    </source>
</reference>
<evidence type="ECO:0000256" key="8">
    <source>
        <dbReference type="ARBA" id="ARBA00023172"/>
    </source>
</evidence>
<dbReference type="Gene3D" id="1.10.443.10">
    <property type="entry name" value="Intergrase catalytic core"/>
    <property type="match status" value="1"/>
</dbReference>
<sequence length="298" mass="34418">MSENVNISLKLFIEYLQIEKNYSQYTIEHYQTDIKGFFMFMAEQGLKKLNDVEYMDVRLFLTKLYQDGLARKTIARKISCLRSFFKLLVREGIVNDNPFQLTSIPKGDKRLPQFFYEEEMEQLFNSVEVDTALGQRNLAILEVMYATGIRVAECASIQLGDIDMDISVILIHGKGRKDRYIPFGSFAHDALFKYCHDGRLKLQKEKSNHLFLNHRGGALTDRGIRGILNKLIEKSSLEGGIHPHKIRHSFATHLMSNGADMRTVQELLGHAFLSSTQIYTHVTPDYLKKTYNQYHPRA</sequence>
<dbReference type="InterPro" id="IPR002104">
    <property type="entry name" value="Integrase_catalytic"/>
</dbReference>
<dbReference type="PANTHER" id="PTHR30349:SF77">
    <property type="entry name" value="TYROSINE RECOMBINASE XERC"/>
    <property type="match status" value="1"/>
</dbReference>
<dbReference type="EMBL" id="JACSQT010000002">
    <property type="protein sequence ID" value="MBD7936734.1"/>
    <property type="molecule type" value="Genomic_DNA"/>
</dbReference>
<dbReference type="SUPFAM" id="SSF56349">
    <property type="entry name" value="DNA breaking-rejoining enzymes"/>
    <property type="match status" value="1"/>
</dbReference>
<evidence type="ECO:0000313" key="15">
    <source>
        <dbReference type="Proteomes" id="UP000657931"/>
    </source>
</evidence>
<comment type="similarity">
    <text evidence="2 10">Belongs to the 'phage' integrase family. XerC subfamily.</text>
</comment>
<feature type="domain" description="Core-binding (CB)" evidence="13">
    <location>
        <begin position="3"/>
        <end position="89"/>
    </location>
</feature>
<feature type="active site" evidence="10">
    <location>
        <position position="150"/>
    </location>
</feature>
<evidence type="ECO:0000256" key="10">
    <source>
        <dbReference type="HAMAP-Rule" id="MF_01808"/>
    </source>
</evidence>
<dbReference type="InterPro" id="IPR023009">
    <property type="entry name" value="Tyrosine_recombinase_XerC/XerD"/>
</dbReference>
<evidence type="ECO:0000256" key="5">
    <source>
        <dbReference type="ARBA" id="ARBA00022829"/>
    </source>
</evidence>
<evidence type="ECO:0000259" key="12">
    <source>
        <dbReference type="PROSITE" id="PS51898"/>
    </source>
</evidence>
<dbReference type="Proteomes" id="UP000657931">
    <property type="component" value="Unassembled WGS sequence"/>
</dbReference>
<dbReference type="NCBIfam" id="NF040815">
    <property type="entry name" value="recomb_XerA_Arch"/>
    <property type="match status" value="1"/>
</dbReference>
<feature type="domain" description="Tyr recombinase" evidence="12">
    <location>
        <begin position="110"/>
        <end position="292"/>
    </location>
</feature>
<dbReference type="InterPro" id="IPR011931">
    <property type="entry name" value="Recomb_XerC"/>
</dbReference>
<evidence type="ECO:0000259" key="13">
    <source>
        <dbReference type="PROSITE" id="PS51900"/>
    </source>
</evidence>